<evidence type="ECO:0008006" key="4">
    <source>
        <dbReference type="Google" id="ProtNLM"/>
    </source>
</evidence>
<feature type="region of interest" description="Disordered" evidence="1">
    <location>
        <begin position="142"/>
        <end position="207"/>
    </location>
</feature>
<protein>
    <recommendedName>
        <fullName evidence="4">Reverse transcriptase domain-containing protein</fullName>
    </recommendedName>
</protein>
<sequence length="268" mass="31176">MSNNEQTPLSQPTSAVRNTLRKEQVLQNLAGPISDEALREYCDKNYHQILPIIAEKVHQEKVQQEKLRAVKARLNFDVASRHSISGTPNRGRNLKERLGPRYTQNKSRSPEKGNVRPRSPREGDSGRKIVFKRLEKDVFHRLGGKGRSESVHSKCSKQESEYESHRKTESYYQISRPKETDASHEERHRKKKARKEQKSCQKAKEVWGDTRSRSQKYKSQAWKTTCLDHGCVRRLILSLLRSVTSTSREPECLVIYKLMTKVKIRRII</sequence>
<organism evidence="2 3">
    <name type="scientific">Tanacetum coccineum</name>
    <dbReference type="NCBI Taxonomy" id="301880"/>
    <lineage>
        <taxon>Eukaryota</taxon>
        <taxon>Viridiplantae</taxon>
        <taxon>Streptophyta</taxon>
        <taxon>Embryophyta</taxon>
        <taxon>Tracheophyta</taxon>
        <taxon>Spermatophyta</taxon>
        <taxon>Magnoliopsida</taxon>
        <taxon>eudicotyledons</taxon>
        <taxon>Gunneridae</taxon>
        <taxon>Pentapetalae</taxon>
        <taxon>asterids</taxon>
        <taxon>campanulids</taxon>
        <taxon>Asterales</taxon>
        <taxon>Asteraceae</taxon>
        <taxon>Asteroideae</taxon>
        <taxon>Anthemideae</taxon>
        <taxon>Anthemidinae</taxon>
        <taxon>Tanacetum</taxon>
    </lineage>
</organism>
<feature type="compositionally biased region" description="Basic and acidic residues" evidence="1">
    <location>
        <begin position="108"/>
        <end position="130"/>
    </location>
</feature>
<evidence type="ECO:0000256" key="1">
    <source>
        <dbReference type="SAM" id="MobiDB-lite"/>
    </source>
</evidence>
<feature type="region of interest" description="Disordered" evidence="1">
    <location>
        <begin position="81"/>
        <end position="130"/>
    </location>
</feature>
<feature type="compositionally biased region" description="Basic and acidic residues" evidence="1">
    <location>
        <begin position="142"/>
        <end position="169"/>
    </location>
</feature>
<evidence type="ECO:0000313" key="2">
    <source>
        <dbReference type="EMBL" id="GJT95373.1"/>
    </source>
</evidence>
<reference evidence="2" key="2">
    <citation type="submission" date="2022-01" db="EMBL/GenBank/DDBJ databases">
        <authorList>
            <person name="Yamashiro T."/>
            <person name="Shiraishi A."/>
            <person name="Satake H."/>
            <person name="Nakayama K."/>
        </authorList>
    </citation>
    <scope>NUCLEOTIDE SEQUENCE</scope>
</reference>
<dbReference type="EMBL" id="BQNB010020382">
    <property type="protein sequence ID" value="GJT95373.1"/>
    <property type="molecule type" value="Genomic_DNA"/>
</dbReference>
<reference evidence="2" key="1">
    <citation type="journal article" date="2022" name="Int. J. Mol. Sci.">
        <title>Draft Genome of Tanacetum Coccineum: Genomic Comparison of Closely Related Tanacetum-Family Plants.</title>
        <authorList>
            <person name="Yamashiro T."/>
            <person name="Shiraishi A."/>
            <person name="Nakayama K."/>
            <person name="Satake H."/>
        </authorList>
    </citation>
    <scope>NUCLEOTIDE SEQUENCE</scope>
</reference>
<feature type="compositionally biased region" description="Basic and acidic residues" evidence="1">
    <location>
        <begin position="196"/>
        <end position="207"/>
    </location>
</feature>
<name>A0ABQ5I5I1_9ASTR</name>
<accession>A0ABQ5I5I1</accession>
<proteinExistence type="predicted"/>
<keyword evidence="3" id="KW-1185">Reference proteome</keyword>
<feature type="compositionally biased region" description="Basic and acidic residues" evidence="1">
    <location>
        <begin position="176"/>
        <end position="186"/>
    </location>
</feature>
<dbReference type="Proteomes" id="UP001151760">
    <property type="component" value="Unassembled WGS sequence"/>
</dbReference>
<comment type="caution">
    <text evidence="2">The sequence shown here is derived from an EMBL/GenBank/DDBJ whole genome shotgun (WGS) entry which is preliminary data.</text>
</comment>
<evidence type="ECO:0000313" key="3">
    <source>
        <dbReference type="Proteomes" id="UP001151760"/>
    </source>
</evidence>
<gene>
    <name evidence="2" type="ORF">Tco_1090891</name>
</gene>